<reference evidence="2" key="1">
    <citation type="submission" date="2020-03" db="EMBL/GenBank/DDBJ databases">
        <title>Roseovarius gahaiensis sp. nov., isolated from Gahai Saline Lake, China.</title>
        <authorList>
            <person name="Sun X."/>
        </authorList>
    </citation>
    <scope>NUCLEOTIDE SEQUENCE</scope>
    <source>
        <strain evidence="2">GH877</strain>
    </source>
</reference>
<evidence type="ECO:0000256" key="1">
    <source>
        <dbReference type="SAM" id="SignalP"/>
    </source>
</evidence>
<dbReference type="AlphaFoldDB" id="A0A967BDF3"/>
<evidence type="ECO:0000313" key="3">
    <source>
        <dbReference type="Proteomes" id="UP000639775"/>
    </source>
</evidence>
<organism evidence="2 3">
    <name type="scientific">Roseovarius gahaiensis</name>
    <dbReference type="NCBI Taxonomy" id="2716691"/>
    <lineage>
        <taxon>Bacteria</taxon>
        <taxon>Pseudomonadati</taxon>
        <taxon>Pseudomonadota</taxon>
        <taxon>Alphaproteobacteria</taxon>
        <taxon>Rhodobacterales</taxon>
        <taxon>Roseobacteraceae</taxon>
        <taxon>Roseovarius</taxon>
    </lineage>
</organism>
<dbReference type="RefSeq" id="WP_167200325.1">
    <property type="nucleotide sequence ID" value="NZ_JAAORB010000062.1"/>
</dbReference>
<name>A0A967BDF3_9RHOB</name>
<dbReference type="Proteomes" id="UP000639775">
    <property type="component" value="Unassembled WGS sequence"/>
</dbReference>
<accession>A0A967BDF3</accession>
<gene>
    <name evidence="2" type="ORF">HAT86_16240</name>
</gene>
<evidence type="ECO:0000313" key="2">
    <source>
        <dbReference type="EMBL" id="NHQ75997.1"/>
    </source>
</evidence>
<keyword evidence="1" id="KW-0732">Signal</keyword>
<sequence>MKLLQITAICSVFALAAAGPLAAQEKTLSGVEVKSALTSYEEDNVLKYWPSLDEDIATAISSKLNIEKDADAPRISVEINKVSIDGDTALPDSGEFNTLEGTVTTHAGRNETGSTTRNENEDGIIGSYPLRMTAISGEHDLSDDWVTVAPSQEDFYNALIDAYAASIVERIEE</sequence>
<proteinExistence type="predicted"/>
<dbReference type="EMBL" id="JAAORB010000062">
    <property type="protein sequence ID" value="NHQ75997.1"/>
    <property type="molecule type" value="Genomic_DNA"/>
</dbReference>
<keyword evidence="3" id="KW-1185">Reference proteome</keyword>
<comment type="caution">
    <text evidence="2">The sequence shown here is derived from an EMBL/GenBank/DDBJ whole genome shotgun (WGS) entry which is preliminary data.</text>
</comment>
<protein>
    <submittedName>
        <fullName evidence="2">Uncharacterized protein</fullName>
    </submittedName>
</protein>
<feature type="chain" id="PRO_5037316175" evidence="1">
    <location>
        <begin position="24"/>
        <end position="173"/>
    </location>
</feature>
<feature type="signal peptide" evidence="1">
    <location>
        <begin position="1"/>
        <end position="23"/>
    </location>
</feature>